<dbReference type="EMBL" id="CP108313">
    <property type="protein sequence ID" value="WTW73117.1"/>
    <property type="molecule type" value="Genomic_DNA"/>
</dbReference>
<gene>
    <name evidence="1" type="ORF">OG398_35235</name>
</gene>
<accession>A0AAU2W063</accession>
<dbReference type="AlphaFoldDB" id="A0AAU2W063"/>
<name>A0AAU2W063_9ACTN</name>
<reference evidence="1" key="1">
    <citation type="submission" date="2022-10" db="EMBL/GenBank/DDBJ databases">
        <title>The complete genomes of actinobacterial strains from the NBC collection.</title>
        <authorList>
            <person name="Joergensen T.S."/>
            <person name="Alvarez Arevalo M."/>
            <person name="Sterndorff E.B."/>
            <person name="Faurdal D."/>
            <person name="Vuksanovic O."/>
            <person name="Mourched A.-S."/>
            <person name="Charusanti P."/>
            <person name="Shaw S."/>
            <person name="Blin K."/>
            <person name="Weber T."/>
        </authorList>
    </citation>
    <scope>NUCLEOTIDE SEQUENCE</scope>
    <source>
        <strain evidence="1">NBC_00008</strain>
    </source>
</reference>
<proteinExistence type="predicted"/>
<protein>
    <submittedName>
        <fullName evidence="1">Uncharacterized protein</fullName>
    </submittedName>
</protein>
<evidence type="ECO:0000313" key="1">
    <source>
        <dbReference type="EMBL" id="WTW73117.1"/>
    </source>
</evidence>
<sequence>MATTAATTDDSQVLPGIHTRLARRGLLPAEHLVDAGYTSLTHLAQATGERVGGRGAGAVAGGGALGGYAPPGLTMRKFQGTAFARPNFERRCIRRSE</sequence>
<organism evidence="1">
    <name type="scientific">Streptomyces sp. NBC_00008</name>
    <dbReference type="NCBI Taxonomy" id="2903610"/>
    <lineage>
        <taxon>Bacteria</taxon>
        <taxon>Bacillati</taxon>
        <taxon>Actinomycetota</taxon>
        <taxon>Actinomycetes</taxon>
        <taxon>Kitasatosporales</taxon>
        <taxon>Streptomycetaceae</taxon>
        <taxon>Streptomyces</taxon>
    </lineage>
</organism>